<proteinExistence type="inferred from homology"/>
<dbReference type="Proteomes" id="UP000254029">
    <property type="component" value="Unassembled WGS sequence"/>
</dbReference>
<dbReference type="Pfam" id="PF02391">
    <property type="entry name" value="MoaE"/>
    <property type="match status" value="1"/>
</dbReference>
<dbReference type="CDD" id="cd00756">
    <property type="entry name" value="MoaE"/>
    <property type="match status" value="1"/>
</dbReference>
<comment type="similarity">
    <text evidence="2">Belongs to the MoaE family.</text>
</comment>
<dbReference type="InterPro" id="IPR003749">
    <property type="entry name" value="ThiS/MoaD-like"/>
</dbReference>
<sequence length="242" mass="26688">MKLSLLYFARLRETLGVESEQLDSEAANVAELLAELRQRGQVWTLELAADKVFRVAVNQEMAGLDTPLADGDEVAVFPPVTGAEMTVNHIRVQTEGFDVGAEVRRWSVNPACGAVVSFTGLVRDYGDRQDVVALELEHYPGMTEKALADIVRQARARWSLKGVTLIHRVGRLALGDDIVLVVVASGHRRDAFEAAAFLMDYLKRQAPFWKCEILADGSRHWVDAKASDEAAAARWNAQGEQS</sequence>
<evidence type="ECO:0000256" key="4">
    <source>
        <dbReference type="ARBA" id="ARBA00013858"/>
    </source>
</evidence>
<dbReference type="GO" id="GO:0030366">
    <property type="term" value="F:molybdopterin synthase activity"/>
    <property type="evidence" value="ECO:0007669"/>
    <property type="project" value="UniProtKB-EC"/>
</dbReference>
<evidence type="ECO:0000256" key="11">
    <source>
        <dbReference type="ARBA" id="ARBA00049878"/>
    </source>
</evidence>
<comment type="caution">
    <text evidence="12">The sequence shown here is derived from an EMBL/GenBank/DDBJ whole genome shotgun (WGS) entry which is preliminary data.</text>
</comment>
<evidence type="ECO:0000256" key="9">
    <source>
        <dbReference type="ARBA" id="ARBA00030781"/>
    </source>
</evidence>
<dbReference type="InterPro" id="IPR003448">
    <property type="entry name" value="Mopterin_biosynth_MoaE"/>
</dbReference>
<dbReference type="CDD" id="cd00754">
    <property type="entry name" value="Ubl_MoaD"/>
    <property type="match status" value="1"/>
</dbReference>
<keyword evidence="12" id="KW-0808">Transferase</keyword>
<dbReference type="EC" id="2.8.1.12" evidence="3"/>
<evidence type="ECO:0000256" key="1">
    <source>
        <dbReference type="ARBA" id="ARBA00005046"/>
    </source>
</evidence>
<comment type="pathway">
    <text evidence="1">Cofactor biosynthesis; molybdopterin biosynthesis.</text>
</comment>
<evidence type="ECO:0000256" key="8">
    <source>
        <dbReference type="ARBA" id="ARBA00030407"/>
    </source>
</evidence>
<dbReference type="InterPro" id="IPR012675">
    <property type="entry name" value="Beta-grasp_dom_sf"/>
</dbReference>
<name>A0AAX2MEM9_CHRVL</name>
<evidence type="ECO:0000256" key="10">
    <source>
        <dbReference type="ARBA" id="ARBA00032474"/>
    </source>
</evidence>
<evidence type="ECO:0000256" key="3">
    <source>
        <dbReference type="ARBA" id="ARBA00011950"/>
    </source>
</evidence>
<dbReference type="PANTHER" id="PTHR23404">
    <property type="entry name" value="MOLYBDOPTERIN SYNTHASE RELATED"/>
    <property type="match status" value="1"/>
</dbReference>
<comment type="catalytic activity">
    <reaction evidence="11">
        <text>2 [molybdopterin-synthase sulfur-carrier protein]-C-terminal-Gly-aminoethanethioate + cyclic pyranopterin phosphate + H2O = molybdopterin + 2 [molybdopterin-synthase sulfur-carrier protein]-C-terminal Gly-Gly + 2 H(+)</text>
        <dbReference type="Rhea" id="RHEA:26333"/>
        <dbReference type="Rhea" id="RHEA-COMP:12202"/>
        <dbReference type="Rhea" id="RHEA-COMP:19907"/>
        <dbReference type="ChEBI" id="CHEBI:15377"/>
        <dbReference type="ChEBI" id="CHEBI:15378"/>
        <dbReference type="ChEBI" id="CHEBI:58698"/>
        <dbReference type="ChEBI" id="CHEBI:59648"/>
        <dbReference type="ChEBI" id="CHEBI:90778"/>
        <dbReference type="ChEBI" id="CHEBI:232372"/>
        <dbReference type="EC" id="2.8.1.12"/>
    </reaction>
</comment>
<dbReference type="Gene3D" id="3.10.20.30">
    <property type="match status" value="1"/>
</dbReference>
<dbReference type="Pfam" id="PF02597">
    <property type="entry name" value="ThiS"/>
    <property type="match status" value="1"/>
</dbReference>
<keyword evidence="5" id="KW-0501">Molybdenum cofactor biosynthesis</keyword>
<evidence type="ECO:0000256" key="2">
    <source>
        <dbReference type="ARBA" id="ARBA00005426"/>
    </source>
</evidence>
<evidence type="ECO:0000256" key="5">
    <source>
        <dbReference type="ARBA" id="ARBA00023150"/>
    </source>
</evidence>
<dbReference type="SUPFAM" id="SSF54690">
    <property type="entry name" value="Molybdopterin synthase subunit MoaE"/>
    <property type="match status" value="1"/>
</dbReference>
<dbReference type="NCBIfam" id="NF007959">
    <property type="entry name" value="PRK10678.1"/>
    <property type="match status" value="1"/>
</dbReference>
<dbReference type="AlphaFoldDB" id="A0AAX2MEM9"/>
<dbReference type="Gene3D" id="3.90.1170.40">
    <property type="entry name" value="Molybdopterin biosynthesis MoaE subunit"/>
    <property type="match status" value="1"/>
</dbReference>
<evidence type="ECO:0000313" key="12">
    <source>
        <dbReference type="EMBL" id="SUX35016.1"/>
    </source>
</evidence>
<dbReference type="SUPFAM" id="SSF54285">
    <property type="entry name" value="MoaD/ThiS"/>
    <property type="match status" value="1"/>
</dbReference>
<dbReference type="InterPro" id="IPR016155">
    <property type="entry name" value="Mopterin_synth/thiamin_S_b"/>
</dbReference>
<dbReference type="EMBL" id="UIGR01000001">
    <property type="protein sequence ID" value="SUX35016.1"/>
    <property type="molecule type" value="Genomic_DNA"/>
</dbReference>
<dbReference type="RefSeq" id="WP_181902549.1">
    <property type="nucleotide sequence ID" value="NZ_UIGR01000001.1"/>
</dbReference>
<evidence type="ECO:0000313" key="13">
    <source>
        <dbReference type="Proteomes" id="UP000254029"/>
    </source>
</evidence>
<comment type="subunit">
    <text evidence="6">Heterotetramer of 2 MoaD subunits and 2 MoaE subunits. Also stable as homodimer. The enzyme changes between these two forms during catalysis.</text>
</comment>
<reference evidence="12 13" key="1">
    <citation type="submission" date="2018-06" db="EMBL/GenBank/DDBJ databases">
        <authorList>
            <consortium name="Pathogen Informatics"/>
            <person name="Doyle S."/>
        </authorList>
    </citation>
    <scope>NUCLEOTIDE SEQUENCE [LARGE SCALE GENOMIC DNA]</scope>
    <source>
        <strain evidence="12 13">NCTC8684</strain>
    </source>
</reference>
<dbReference type="InterPro" id="IPR036563">
    <property type="entry name" value="MoaE_sf"/>
</dbReference>
<evidence type="ECO:0000256" key="7">
    <source>
        <dbReference type="ARBA" id="ARBA00029745"/>
    </source>
</evidence>
<protein>
    <recommendedName>
        <fullName evidence="4">Molybdopterin synthase catalytic subunit</fullName>
        <ecNumber evidence="3">2.8.1.12</ecNumber>
    </recommendedName>
    <alternativeName>
        <fullName evidence="9">MPT synthase subunit 2</fullName>
    </alternativeName>
    <alternativeName>
        <fullName evidence="7">Molybdenum cofactor biosynthesis protein E</fullName>
    </alternativeName>
    <alternativeName>
        <fullName evidence="8">Molybdopterin-converting factor large subunit</fullName>
    </alternativeName>
    <alternativeName>
        <fullName evidence="10">Molybdopterin-converting factor subunit 2</fullName>
    </alternativeName>
</protein>
<organism evidence="12 13">
    <name type="scientific">Chromobacterium violaceum</name>
    <dbReference type="NCBI Taxonomy" id="536"/>
    <lineage>
        <taxon>Bacteria</taxon>
        <taxon>Pseudomonadati</taxon>
        <taxon>Pseudomonadota</taxon>
        <taxon>Betaproteobacteria</taxon>
        <taxon>Neisseriales</taxon>
        <taxon>Chromobacteriaceae</taxon>
        <taxon>Chromobacterium</taxon>
    </lineage>
</organism>
<dbReference type="GO" id="GO:0006777">
    <property type="term" value="P:Mo-molybdopterin cofactor biosynthetic process"/>
    <property type="evidence" value="ECO:0007669"/>
    <property type="project" value="UniProtKB-KW"/>
</dbReference>
<accession>A0AAX2MEM9</accession>
<evidence type="ECO:0000256" key="6">
    <source>
        <dbReference type="ARBA" id="ARBA00026066"/>
    </source>
</evidence>
<gene>
    <name evidence="12" type="primary">moaE</name>
    <name evidence="12" type="ORF">NCTC8684_03880</name>
</gene>